<dbReference type="HOGENOM" id="CLU_2121483_0_0_1"/>
<reference evidence="2" key="2">
    <citation type="submission" date="2015-01" db="EMBL/GenBank/DDBJ databases">
        <title>Evolutionary Origins and Diversification of the Mycorrhizal Mutualists.</title>
        <authorList>
            <consortium name="DOE Joint Genome Institute"/>
            <consortium name="Mycorrhizal Genomics Consortium"/>
            <person name="Kohler A."/>
            <person name="Kuo A."/>
            <person name="Nagy L.G."/>
            <person name="Floudas D."/>
            <person name="Copeland A."/>
            <person name="Barry K.W."/>
            <person name="Cichocki N."/>
            <person name="Veneault-Fourrey C."/>
            <person name="LaButti K."/>
            <person name="Lindquist E.A."/>
            <person name="Lipzen A."/>
            <person name="Lundell T."/>
            <person name="Morin E."/>
            <person name="Murat C."/>
            <person name="Riley R."/>
            <person name="Ohm R."/>
            <person name="Sun H."/>
            <person name="Tunlid A."/>
            <person name="Henrissat B."/>
            <person name="Grigoriev I.V."/>
            <person name="Hibbett D.S."/>
            <person name="Martin F."/>
        </authorList>
    </citation>
    <scope>NUCLEOTIDE SEQUENCE [LARGE SCALE GENOMIC DNA]</scope>
    <source>
        <strain evidence="2">LaAM-08-1</strain>
    </source>
</reference>
<accession>A0A0C9XTL3</accession>
<keyword evidence="2" id="KW-1185">Reference proteome</keyword>
<dbReference type="AlphaFoldDB" id="A0A0C9XTL3"/>
<evidence type="ECO:0000313" key="2">
    <source>
        <dbReference type="Proteomes" id="UP000054477"/>
    </source>
</evidence>
<dbReference type="Proteomes" id="UP000054477">
    <property type="component" value="Unassembled WGS sequence"/>
</dbReference>
<dbReference type="EMBL" id="KN838613">
    <property type="protein sequence ID" value="KIK01037.1"/>
    <property type="molecule type" value="Genomic_DNA"/>
</dbReference>
<gene>
    <name evidence="1" type="ORF">K443DRAFT_581013</name>
</gene>
<organism evidence="1 2">
    <name type="scientific">Laccaria amethystina LaAM-08-1</name>
    <dbReference type="NCBI Taxonomy" id="1095629"/>
    <lineage>
        <taxon>Eukaryota</taxon>
        <taxon>Fungi</taxon>
        <taxon>Dikarya</taxon>
        <taxon>Basidiomycota</taxon>
        <taxon>Agaricomycotina</taxon>
        <taxon>Agaricomycetes</taxon>
        <taxon>Agaricomycetidae</taxon>
        <taxon>Agaricales</taxon>
        <taxon>Agaricineae</taxon>
        <taxon>Hydnangiaceae</taxon>
        <taxon>Laccaria</taxon>
    </lineage>
</organism>
<reference evidence="1 2" key="1">
    <citation type="submission" date="2014-04" db="EMBL/GenBank/DDBJ databases">
        <authorList>
            <consortium name="DOE Joint Genome Institute"/>
            <person name="Kuo A."/>
            <person name="Kohler A."/>
            <person name="Nagy L.G."/>
            <person name="Floudas D."/>
            <person name="Copeland A."/>
            <person name="Barry K.W."/>
            <person name="Cichocki N."/>
            <person name="Veneault-Fourrey C."/>
            <person name="LaButti K."/>
            <person name="Lindquist E.A."/>
            <person name="Lipzen A."/>
            <person name="Lundell T."/>
            <person name="Morin E."/>
            <person name="Murat C."/>
            <person name="Sun H."/>
            <person name="Tunlid A."/>
            <person name="Henrissat B."/>
            <person name="Grigoriev I.V."/>
            <person name="Hibbett D.S."/>
            <person name="Martin F."/>
            <person name="Nordberg H.P."/>
            <person name="Cantor M.N."/>
            <person name="Hua S.X."/>
        </authorList>
    </citation>
    <scope>NUCLEOTIDE SEQUENCE [LARGE SCALE GENOMIC DNA]</scope>
    <source>
        <strain evidence="1 2">LaAM-08-1</strain>
    </source>
</reference>
<evidence type="ECO:0000313" key="1">
    <source>
        <dbReference type="EMBL" id="KIK01037.1"/>
    </source>
</evidence>
<name>A0A0C9XTL3_9AGAR</name>
<sequence>MVQYLAYIWFQTCKGWQKGPVKTRNKSGMWHLHNGRGNSVFHPPPQAPRATSSNTVTFAALQPSTSRMVTKTVVLSSVVKLLVDYDPTLLIGLKGPHVWGRRVKVGGELLKWQS</sequence>
<protein>
    <submittedName>
        <fullName evidence="1">Uncharacterized protein</fullName>
    </submittedName>
</protein>
<proteinExistence type="predicted"/>